<dbReference type="PANTHER" id="PTHR31170:SF25">
    <property type="entry name" value="BNAA09G04570D PROTEIN"/>
    <property type="match status" value="1"/>
</dbReference>
<gene>
    <name evidence="3" type="primary">LOC110780268</name>
</gene>
<reference evidence="3" key="2">
    <citation type="submission" date="2025-08" db="UniProtKB">
        <authorList>
            <consortium name="RefSeq"/>
        </authorList>
    </citation>
    <scope>IDENTIFICATION</scope>
    <source>
        <tissue evidence="3">Leaf</tissue>
    </source>
</reference>
<dbReference type="RefSeq" id="XP_021840384.2">
    <property type="nucleotide sequence ID" value="XM_021984692.2"/>
</dbReference>
<name>A0A9R0JMQ3_SPIOL</name>
<dbReference type="Pfam" id="PF03140">
    <property type="entry name" value="DUF247"/>
    <property type="match status" value="1"/>
</dbReference>
<dbReference type="GeneID" id="110780268"/>
<evidence type="ECO:0000313" key="2">
    <source>
        <dbReference type="Proteomes" id="UP000813463"/>
    </source>
</evidence>
<reference evidence="2" key="1">
    <citation type="journal article" date="2021" name="Nat. Commun.">
        <title>Genomic analyses provide insights into spinach domestication and the genetic basis of agronomic traits.</title>
        <authorList>
            <person name="Cai X."/>
            <person name="Sun X."/>
            <person name="Xu C."/>
            <person name="Sun H."/>
            <person name="Wang X."/>
            <person name="Ge C."/>
            <person name="Zhang Z."/>
            <person name="Wang Q."/>
            <person name="Fei Z."/>
            <person name="Jiao C."/>
            <person name="Wang Q."/>
        </authorList>
    </citation>
    <scope>NUCLEOTIDE SEQUENCE [LARGE SCALE GENOMIC DNA]</scope>
    <source>
        <strain evidence="2">cv. Varoflay</strain>
    </source>
</reference>
<protein>
    <submittedName>
        <fullName evidence="3">UPF0481 protein At3g47200</fullName>
    </submittedName>
</protein>
<evidence type="ECO:0000313" key="3">
    <source>
        <dbReference type="RefSeq" id="XP_021840384.2"/>
    </source>
</evidence>
<dbReference type="PANTHER" id="PTHR31170">
    <property type="entry name" value="BNAC04G53230D PROTEIN"/>
    <property type="match status" value="1"/>
</dbReference>
<proteinExistence type="predicted"/>
<dbReference type="Proteomes" id="UP000813463">
    <property type="component" value="Chromosome 1"/>
</dbReference>
<dbReference type="InterPro" id="IPR004158">
    <property type="entry name" value="DUF247_pln"/>
</dbReference>
<organism evidence="2 3">
    <name type="scientific">Spinacia oleracea</name>
    <name type="common">Spinach</name>
    <dbReference type="NCBI Taxonomy" id="3562"/>
    <lineage>
        <taxon>Eukaryota</taxon>
        <taxon>Viridiplantae</taxon>
        <taxon>Streptophyta</taxon>
        <taxon>Embryophyta</taxon>
        <taxon>Tracheophyta</taxon>
        <taxon>Spermatophyta</taxon>
        <taxon>Magnoliopsida</taxon>
        <taxon>eudicotyledons</taxon>
        <taxon>Gunneridae</taxon>
        <taxon>Pentapetalae</taxon>
        <taxon>Caryophyllales</taxon>
        <taxon>Chenopodiaceae</taxon>
        <taxon>Chenopodioideae</taxon>
        <taxon>Anserineae</taxon>
        <taxon>Spinacia</taxon>
    </lineage>
</organism>
<evidence type="ECO:0000256" key="1">
    <source>
        <dbReference type="SAM" id="Phobius"/>
    </source>
</evidence>
<keyword evidence="1" id="KW-1133">Transmembrane helix</keyword>
<accession>A0A9R0JMQ3</accession>
<keyword evidence="1" id="KW-0812">Transmembrane</keyword>
<dbReference type="KEGG" id="soe:110780268"/>
<keyword evidence="2" id="KW-1185">Reference proteome</keyword>
<dbReference type="AlphaFoldDB" id="A0A9R0JMQ3"/>
<keyword evidence="1" id="KW-0472">Membrane</keyword>
<feature type="transmembrane region" description="Helical" evidence="1">
    <location>
        <begin position="394"/>
        <end position="414"/>
    </location>
</feature>
<sequence length="418" mass="48549">MGDLTKWVSNSISEALELLPAVSSYCCIYRVPENLRKVNEDAYRPLLVSIGPSYYGDPRLVAMHQQKLRYLQSFLQRYTCYNLDYYVQVIREWEVVARQCYVESLDTTRLTSPQFIEMLLVDAAFLIELFLRNNFHEFIEENDRIFNKPRMMLEVTRDIRLEENQLPFFILKGLYDLVIQPSSQNKQVSFLDITYKFLTGKNEAVPARIIDADVKHLVDILRLCYLPCSVRGQHPRTNPKFEFASSVSELSEAGVKFVASPSENLLDIRFVKGVLEVPRFVVTDDTESLFRNIMVFEQCHYYFDSYIIDYFAFMDSLINTPKDVGILVQSGVIENWLGNNEEVANLFSNIFKQTRLKGSDFYYSGICKDLNAYAGTPWNRWKAILKHDYFNHPWAAISVVYAIVMLILTVLQVVTGFK</sequence>